<feature type="compositionally biased region" description="Acidic residues" evidence="4">
    <location>
        <begin position="223"/>
        <end position="233"/>
    </location>
</feature>
<evidence type="ECO:0000256" key="4">
    <source>
        <dbReference type="SAM" id="MobiDB-lite"/>
    </source>
</evidence>
<evidence type="ECO:0000256" key="2">
    <source>
        <dbReference type="ARBA" id="ARBA00022741"/>
    </source>
</evidence>
<dbReference type="GO" id="GO:0016887">
    <property type="term" value="F:ATP hydrolysis activity"/>
    <property type="evidence" value="ECO:0007669"/>
    <property type="project" value="InterPro"/>
</dbReference>
<name>A0A1Y5IKP1_OSTTA</name>
<evidence type="ECO:0000256" key="1">
    <source>
        <dbReference type="ARBA" id="ARBA00022737"/>
    </source>
</evidence>
<dbReference type="Proteomes" id="UP000195557">
    <property type="component" value="Unassembled WGS sequence"/>
</dbReference>
<dbReference type="PANTHER" id="PTHR19211:SF117">
    <property type="entry name" value="ATP-BINDING CASSETTE SUB-FAMILY F MEMBER 3"/>
    <property type="match status" value="1"/>
</dbReference>
<dbReference type="eggNOG" id="KOG0062">
    <property type="taxonomic scope" value="Eukaryota"/>
</dbReference>
<keyword evidence="6" id="KW-0378">Hydrolase</keyword>
<keyword evidence="3" id="KW-0067">ATP-binding</keyword>
<evidence type="ECO:0000259" key="5">
    <source>
        <dbReference type="PROSITE" id="PS50893"/>
    </source>
</evidence>
<organism evidence="6">
    <name type="scientific">Ostreococcus tauri</name>
    <name type="common">Marine green alga</name>
    <dbReference type="NCBI Taxonomy" id="70448"/>
    <lineage>
        <taxon>Eukaryota</taxon>
        <taxon>Viridiplantae</taxon>
        <taxon>Chlorophyta</taxon>
        <taxon>Mamiellophyceae</taxon>
        <taxon>Mamiellales</taxon>
        <taxon>Bathycoccaceae</taxon>
        <taxon>Ostreococcus</taxon>
    </lineage>
</organism>
<dbReference type="Pfam" id="PF00005">
    <property type="entry name" value="ABC_tran"/>
    <property type="match status" value="2"/>
</dbReference>
<gene>
    <name evidence="6" type="ORF">BE221DRAFT_191089</name>
</gene>
<dbReference type="Gene3D" id="3.40.50.300">
    <property type="entry name" value="P-loop containing nucleotide triphosphate hydrolases"/>
    <property type="match status" value="3"/>
</dbReference>
<dbReference type="PANTHER" id="PTHR19211">
    <property type="entry name" value="ATP-BINDING TRANSPORT PROTEIN-RELATED"/>
    <property type="match status" value="1"/>
</dbReference>
<evidence type="ECO:0000256" key="3">
    <source>
        <dbReference type="ARBA" id="ARBA00022840"/>
    </source>
</evidence>
<dbReference type="InterPro" id="IPR017871">
    <property type="entry name" value="ABC_transporter-like_CS"/>
</dbReference>
<dbReference type="FunFam" id="3.40.50.300:FF:001092">
    <property type="entry name" value="ATP-binding cassette sub-family F member 2"/>
    <property type="match status" value="1"/>
</dbReference>
<dbReference type="CDD" id="cd03221">
    <property type="entry name" value="ABCF_EF-3"/>
    <property type="match status" value="1"/>
</dbReference>
<dbReference type="InterPro" id="IPR003439">
    <property type="entry name" value="ABC_transporter-like_ATP-bd"/>
</dbReference>
<dbReference type="PROSITE" id="PS00211">
    <property type="entry name" value="ABC_TRANSPORTER_1"/>
    <property type="match status" value="1"/>
</dbReference>
<dbReference type="FunFam" id="3.40.50.300:FF:001197">
    <property type="entry name" value="Putative ATP-binding cassette family ATPase"/>
    <property type="match status" value="1"/>
</dbReference>
<feature type="domain" description="ABC transporter" evidence="5">
    <location>
        <begin position="256"/>
        <end position="475"/>
    </location>
</feature>
<accession>A0A1Y5IKP1</accession>
<dbReference type="InterPro" id="IPR003593">
    <property type="entry name" value="AAA+_ATPase"/>
</dbReference>
<dbReference type="PROSITE" id="PS50893">
    <property type="entry name" value="ABC_TRANSPORTER_2"/>
    <property type="match status" value="1"/>
</dbReference>
<dbReference type="InterPro" id="IPR050611">
    <property type="entry name" value="ABCF"/>
</dbReference>
<sequence length="475" mass="52146">MTPDAVVLRADVQRLILLEEQARLETSEDASALTRLREVSAMLDSISASSAPARVAVLLKNLGFTDALVARPMRALSGGWRVRTALAAALFAQPDILFLDEPTNHLSIAAVMFLSRELSTNPVWNSRIIVTVSHDRHFLDEVTTDSLHISGVAKRLTAHRMAYSAWAKKRREQQLAMGRKMELRREKIASLQSFANHGFKYGGSSSAIGAMKKRSKEAQKLEEEAEEESEAMADLEEDAELALNLQAGGELQHNIVRFDEVSFAYPGGETLFADVDLSIDSKSRVVLLGENGQGKTTMVKIITGDLEPTKGVVTRDRGARVCLVNQHHAEQLDYEMTPLAFMLDRFPGDGSYDHQQKIRSHLSGCGVPTELQNVPALALSGGQKSRVAMAAVSYKQPHLIILDEPTNNLDLESCEALAEAIQKFEGGVVLVSHDQYFVEKVGKEVIVIERGAVKRLDSFAAYKRSIAKKLAAATN</sequence>
<proteinExistence type="predicted"/>
<dbReference type="InterPro" id="IPR027417">
    <property type="entry name" value="P-loop_NTPase"/>
</dbReference>
<keyword evidence="2" id="KW-0547">Nucleotide-binding</keyword>
<dbReference type="SMART" id="SM00382">
    <property type="entry name" value="AAA"/>
    <property type="match status" value="1"/>
</dbReference>
<keyword evidence="1" id="KW-0677">Repeat</keyword>
<dbReference type="GO" id="GO:0005524">
    <property type="term" value="F:ATP binding"/>
    <property type="evidence" value="ECO:0007669"/>
    <property type="project" value="UniProtKB-KW"/>
</dbReference>
<dbReference type="EMBL" id="KZ155778">
    <property type="protein sequence ID" value="OUS47515.1"/>
    <property type="molecule type" value="Genomic_DNA"/>
</dbReference>
<dbReference type="AlphaFoldDB" id="A0A1Y5IKP1"/>
<reference evidence="6" key="1">
    <citation type="submission" date="2017-04" db="EMBL/GenBank/DDBJ databases">
        <title>Population genomics of picophytoplankton unveils novel chromosome hypervariability.</title>
        <authorList>
            <consortium name="DOE Joint Genome Institute"/>
            <person name="Blanc-Mathieu R."/>
            <person name="Krasovec M."/>
            <person name="Hebrard M."/>
            <person name="Yau S."/>
            <person name="Desgranges E."/>
            <person name="Martin J."/>
            <person name="Schackwitz W."/>
            <person name="Kuo A."/>
            <person name="Salin G."/>
            <person name="Donnadieu C."/>
            <person name="Desdevises Y."/>
            <person name="Sanchez-Ferandin S."/>
            <person name="Moreau H."/>
            <person name="Rivals E."/>
            <person name="Grigoriev I.V."/>
            <person name="Grimsley N."/>
            <person name="Eyre-Walker A."/>
            <person name="Piganeau G."/>
        </authorList>
    </citation>
    <scope>NUCLEOTIDE SEQUENCE [LARGE SCALE GENOMIC DNA]</scope>
    <source>
        <strain evidence="6">RCC 1115</strain>
    </source>
</reference>
<evidence type="ECO:0000313" key="6">
    <source>
        <dbReference type="EMBL" id="OUS47515.1"/>
    </source>
</evidence>
<feature type="region of interest" description="Disordered" evidence="4">
    <location>
        <begin position="214"/>
        <end position="233"/>
    </location>
</feature>
<dbReference type="SUPFAM" id="SSF52540">
    <property type="entry name" value="P-loop containing nucleoside triphosphate hydrolases"/>
    <property type="match status" value="2"/>
</dbReference>
<protein>
    <submittedName>
        <fullName evidence="6">P-loop containing nucleoside triphosphate hydrolase protein</fullName>
    </submittedName>
</protein>